<name>A0A1H9YS14_THASX</name>
<dbReference type="GO" id="GO:0005886">
    <property type="term" value="C:plasma membrane"/>
    <property type="evidence" value="ECO:0007669"/>
    <property type="project" value="UniProtKB-SubCell"/>
</dbReference>
<evidence type="ECO:0000256" key="2">
    <source>
        <dbReference type="ARBA" id="ARBA00022475"/>
    </source>
</evidence>
<dbReference type="Proteomes" id="UP000199308">
    <property type="component" value="Unassembled WGS sequence"/>
</dbReference>
<dbReference type="PROSITE" id="PS00855">
    <property type="entry name" value="SPASE_II"/>
    <property type="match status" value="1"/>
</dbReference>
<dbReference type="UniPathway" id="UPA00665"/>
<keyword evidence="3 9" id="KW-0645">Protease</keyword>
<feature type="transmembrane region" description="Helical" evidence="9">
    <location>
        <begin position="100"/>
        <end position="122"/>
    </location>
</feature>
<comment type="catalytic activity">
    <reaction evidence="9 10">
        <text>Release of signal peptides from bacterial membrane prolipoproteins. Hydrolyzes -Xaa-Yaa-Zaa-|-(S,diacylglyceryl)Cys-, in which Xaa is hydrophobic (preferably Leu), and Yaa (Ala or Ser) and Zaa (Gly or Ala) have small, neutral side chains.</text>
        <dbReference type="EC" id="3.4.23.36"/>
    </reaction>
</comment>
<keyword evidence="5 9" id="KW-0064">Aspartyl protease</keyword>
<comment type="function">
    <text evidence="9 10">This protein specifically catalyzes the removal of signal peptides from prolipoproteins.</text>
</comment>
<evidence type="ECO:0000256" key="5">
    <source>
        <dbReference type="ARBA" id="ARBA00022750"/>
    </source>
</evidence>
<evidence type="ECO:0000313" key="12">
    <source>
        <dbReference type="EMBL" id="SES71902.1"/>
    </source>
</evidence>
<evidence type="ECO:0000256" key="10">
    <source>
        <dbReference type="RuleBase" id="RU000594"/>
    </source>
</evidence>
<dbReference type="GO" id="GO:0004190">
    <property type="term" value="F:aspartic-type endopeptidase activity"/>
    <property type="evidence" value="ECO:0007669"/>
    <property type="project" value="UniProtKB-UniRule"/>
</dbReference>
<sequence>MMKAFKTTGLAYLWLTVIFLVLDQVTKQLIAQNFYLGESVNLLPFFDLTYARNYGAAFSFLADQGGWQRWFFTFIAIAASILFVYWLAKEDKSNTRLNVAFSMMLSGALGNLIDRLIFGYVIDFLDFYWGSYHWPAFNVADSAIFIGAAFMILDAFLSNDDSKTTAGEKS</sequence>
<dbReference type="EMBL" id="FOHK01000001">
    <property type="protein sequence ID" value="SES71902.1"/>
    <property type="molecule type" value="Genomic_DNA"/>
</dbReference>
<evidence type="ECO:0000256" key="8">
    <source>
        <dbReference type="ARBA" id="ARBA00023136"/>
    </source>
</evidence>
<dbReference type="NCBIfam" id="TIGR00077">
    <property type="entry name" value="lspA"/>
    <property type="match status" value="1"/>
</dbReference>
<dbReference type="PANTHER" id="PTHR33695">
    <property type="entry name" value="LIPOPROTEIN SIGNAL PEPTIDASE"/>
    <property type="match status" value="1"/>
</dbReference>
<comment type="similarity">
    <text evidence="1 9 11">Belongs to the peptidase A8 family.</text>
</comment>
<gene>
    <name evidence="9" type="primary">lspA</name>
    <name evidence="12" type="ORF">SAMN05660429_00328</name>
</gene>
<evidence type="ECO:0000256" key="3">
    <source>
        <dbReference type="ARBA" id="ARBA00022670"/>
    </source>
</evidence>
<evidence type="ECO:0000256" key="6">
    <source>
        <dbReference type="ARBA" id="ARBA00022801"/>
    </source>
</evidence>
<evidence type="ECO:0000256" key="1">
    <source>
        <dbReference type="ARBA" id="ARBA00006139"/>
    </source>
</evidence>
<dbReference type="OrthoDB" id="9810259at2"/>
<dbReference type="AlphaFoldDB" id="A0A1H9YS14"/>
<dbReference type="PANTHER" id="PTHR33695:SF1">
    <property type="entry name" value="LIPOPROTEIN SIGNAL PEPTIDASE"/>
    <property type="match status" value="1"/>
</dbReference>
<organism evidence="12 13">
    <name type="scientific">Thalassotalea agarivorans</name>
    <name type="common">Thalassomonas agarivorans</name>
    <dbReference type="NCBI Taxonomy" id="349064"/>
    <lineage>
        <taxon>Bacteria</taxon>
        <taxon>Pseudomonadati</taxon>
        <taxon>Pseudomonadota</taxon>
        <taxon>Gammaproteobacteria</taxon>
        <taxon>Alteromonadales</taxon>
        <taxon>Colwelliaceae</taxon>
        <taxon>Thalassotalea</taxon>
    </lineage>
</organism>
<keyword evidence="8 9" id="KW-0472">Membrane</keyword>
<keyword evidence="2 9" id="KW-1003">Cell membrane</keyword>
<accession>A0A1H9YS14</accession>
<comment type="subcellular location">
    <subcellularLocation>
        <location evidence="9">Cell membrane</location>
        <topology evidence="9">Multi-pass membrane protein</topology>
    </subcellularLocation>
</comment>
<dbReference type="RefSeq" id="WP_093327124.1">
    <property type="nucleotide sequence ID" value="NZ_AP027363.1"/>
</dbReference>
<protein>
    <recommendedName>
        <fullName evidence="9">Lipoprotein signal peptidase</fullName>
        <ecNumber evidence="9">3.4.23.36</ecNumber>
    </recommendedName>
    <alternativeName>
        <fullName evidence="9">Prolipoprotein signal peptidase</fullName>
    </alternativeName>
    <alternativeName>
        <fullName evidence="9">Signal peptidase II</fullName>
        <shortName evidence="9">SPase II</shortName>
    </alternativeName>
</protein>
<keyword evidence="13" id="KW-1185">Reference proteome</keyword>
<reference evidence="12 13" key="1">
    <citation type="submission" date="2016-10" db="EMBL/GenBank/DDBJ databases">
        <authorList>
            <person name="de Groot N.N."/>
        </authorList>
    </citation>
    <scope>NUCLEOTIDE SEQUENCE [LARGE SCALE GENOMIC DNA]</scope>
    <source>
        <strain evidence="12 13">DSM 19706</strain>
    </source>
</reference>
<evidence type="ECO:0000256" key="11">
    <source>
        <dbReference type="RuleBase" id="RU004181"/>
    </source>
</evidence>
<feature type="transmembrane region" description="Helical" evidence="9">
    <location>
        <begin position="70"/>
        <end position="88"/>
    </location>
</feature>
<comment type="caution">
    <text evidence="9">Lacks conserved residue(s) required for the propagation of feature annotation.</text>
</comment>
<comment type="pathway">
    <text evidence="9">Protein modification; lipoprotein biosynthesis (signal peptide cleavage).</text>
</comment>
<dbReference type="EC" id="3.4.23.36" evidence="9"/>
<proteinExistence type="inferred from homology"/>
<evidence type="ECO:0000313" key="13">
    <source>
        <dbReference type="Proteomes" id="UP000199308"/>
    </source>
</evidence>
<dbReference type="HAMAP" id="MF_00161">
    <property type="entry name" value="LspA"/>
    <property type="match status" value="1"/>
</dbReference>
<feature type="active site" evidence="9">
    <location>
        <position position="123"/>
    </location>
</feature>
<keyword evidence="7 9" id="KW-1133">Transmembrane helix</keyword>
<dbReference type="Pfam" id="PF01252">
    <property type="entry name" value="Peptidase_A8"/>
    <property type="match status" value="1"/>
</dbReference>
<dbReference type="GO" id="GO:0006508">
    <property type="term" value="P:proteolysis"/>
    <property type="evidence" value="ECO:0007669"/>
    <property type="project" value="UniProtKB-KW"/>
</dbReference>
<keyword evidence="6 9" id="KW-0378">Hydrolase</keyword>
<dbReference type="STRING" id="349064.SAMN05660429_00328"/>
<keyword evidence="4 9" id="KW-0812">Transmembrane</keyword>
<evidence type="ECO:0000256" key="4">
    <source>
        <dbReference type="ARBA" id="ARBA00022692"/>
    </source>
</evidence>
<evidence type="ECO:0000256" key="9">
    <source>
        <dbReference type="HAMAP-Rule" id="MF_00161"/>
    </source>
</evidence>
<evidence type="ECO:0000256" key="7">
    <source>
        <dbReference type="ARBA" id="ARBA00022989"/>
    </source>
</evidence>
<feature type="active site" evidence="9">
    <location>
        <position position="141"/>
    </location>
</feature>
<feature type="transmembrane region" description="Helical" evidence="9">
    <location>
        <begin position="134"/>
        <end position="153"/>
    </location>
</feature>
<dbReference type="PRINTS" id="PR00781">
    <property type="entry name" value="LIPOSIGPTASE"/>
</dbReference>
<dbReference type="InterPro" id="IPR001872">
    <property type="entry name" value="Peptidase_A8"/>
</dbReference>